<dbReference type="PANTHER" id="PTHR31377">
    <property type="entry name" value="AGMATINE DEIMINASE-RELATED"/>
    <property type="match status" value="1"/>
</dbReference>
<dbReference type="OrthoDB" id="544103at2759"/>
<dbReference type="RefSeq" id="XP_058330918.1">
    <property type="nucleotide sequence ID" value="XM_058475178.1"/>
</dbReference>
<dbReference type="GO" id="GO:0047632">
    <property type="term" value="F:agmatine deiminase activity"/>
    <property type="evidence" value="ECO:0007669"/>
    <property type="project" value="TreeGrafter"/>
</dbReference>
<evidence type="ECO:0000256" key="1">
    <source>
        <dbReference type="ARBA" id="ARBA00022801"/>
    </source>
</evidence>
<reference evidence="2" key="2">
    <citation type="journal article" date="2023" name="IMA Fungus">
        <title>Comparative genomic study of the Penicillium genus elucidates a diverse pangenome and 15 lateral gene transfer events.</title>
        <authorList>
            <person name="Petersen C."/>
            <person name="Sorensen T."/>
            <person name="Nielsen M.R."/>
            <person name="Sondergaard T.E."/>
            <person name="Sorensen J.L."/>
            <person name="Fitzpatrick D.A."/>
            <person name="Frisvad J.C."/>
            <person name="Nielsen K.L."/>
        </authorList>
    </citation>
    <scope>NUCLEOTIDE SEQUENCE</scope>
    <source>
        <strain evidence="2">IBT 19713</strain>
    </source>
</reference>
<dbReference type="GeneID" id="83202481"/>
<evidence type="ECO:0008006" key="4">
    <source>
        <dbReference type="Google" id="ProtNLM"/>
    </source>
</evidence>
<dbReference type="PANTHER" id="PTHR31377:SF0">
    <property type="entry name" value="AGMATINE DEIMINASE-RELATED"/>
    <property type="match status" value="1"/>
</dbReference>
<proteinExistence type="predicted"/>
<sequence>MTSNPGKKYIHLPETTPHLATILSYPSRPSTFPRLYPQTCNEIIDLASTISAFEPVRLHARPEDIPAATALLSTRLPRIPGAVKERISLVPAPTNHIWVRDTGPVYVRDAEDVSRRAAVDFRFCEWGQKYQEAIYNSTEDKVGAGLGGDDWPVLDAERRRENTEFAAKVLELEGAGVERVESRVRLEGGGIDMDGEGTLMAAESSVLVDSRNEGMSREAVEEELRRLLGVERFIWVPGREGLDITDCHIDAEARFVRPGVVVVCKPHVDCEAVFWDIYREIRAVLDQATDARGRRLQVFDVEEPDPKLVKGDVPGEEDMPAASYVNFYFTNGGLVMPAFGDAEADRKAFELMQKLLPEREVRQVAVNALPRTGGVLHCTTQQVL</sequence>
<comment type="caution">
    <text evidence="2">The sequence shown here is derived from an EMBL/GenBank/DDBJ whole genome shotgun (WGS) entry which is preliminary data.</text>
</comment>
<evidence type="ECO:0000313" key="2">
    <source>
        <dbReference type="EMBL" id="KAJ5232926.1"/>
    </source>
</evidence>
<name>A0A9W9TND3_9EURO</name>
<dbReference type="AlphaFoldDB" id="A0A9W9TND3"/>
<dbReference type="GO" id="GO:0004668">
    <property type="term" value="F:protein-arginine deiminase activity"/>
    <property type="evidence" value="ECO:0007669"/>
    <property type="project" value="InterPro"/>
</dbReference>
<reference evidence="2" key="1">
    <citation type="submission" date="2022-11" db="EMBL/GenBank/DDBJ databases">
        <authorList>
            <person name="Petersen C."/>
        </authorList>
    </citation>
    <scope>NUCLEOTIDE SEQUENCE</scope>
    <source>
        <strain evidence="2">IBT 19713</strain>
    </source>
</reference>
<keyword evidence="3" id="KW-1185">Reference proteome</keyword>
<accession>A0A9W9TND3</accession>
<dbReference type="InterPro" id="IPR007466">
    <property type="entry name" value="Peptidyl-Arg-deiminase_porph"/>
</dbReference>
<dbReference type="Gene3D" id="3.75.10.10">
    <property type="entry name" value="L-arginine/glycine Amidinotransferase, Chain A"/>
    <property type="match status" value="1"/>
</dbReference>
<protein>
    <recommendedName>
        <fullName evidence="4">Porphyromonas-type peptidyl-arginine deiminase</fullName>
    </recommendedName>
</protein>
<dbReference type="EMBL" id="JAPQKS010000004">
    <property type="protein sequence ID" value="KAJ5232926.1"/>
    <property type="molecule type" value="Genomic_DNA"/>
</dbReference>
<keyword evidence="1" id="KW-0378">Hydrolase</keyword>
<organism evidence="2 3">
    <name type="scientific">Penicillium chermesinum</name>
    <dbReference type="NCBI Taxonomy" id="63820"/>
    <lineage>
        <taxon>Eukaryota</taxon>
        <taxon>Fungi</taxon>
        <taxon>Dikarya</taxon>
        <taxon>Ascomycota</taxon>
        <taxon>Pezizomycotina</taxon>
        <taxon>Eurotiomycetes</taxon>
        <taxon>Eurotiomycetidae</taxon>
        <taxon>Eurotiales</taxon>
        <taxon>Aspergillaceae</taxon>
        <taxon>Penicillium</taxon>
    </lineage>
</organism>
<dbReference type="Pfam" id="PF04371">
    <property type="entry name" value="PAD_porph"/>
    <property type="match status" value="1"/>
</dbReference>
<gene>
    <name evidence="2" type="ORF">N7468_005882</name>
</gene>
<dbReference type="GO" id="GO:0009446">
    <property type="term" value="P:putrescine biosynthetic process"/>
    <property type="evidence" value="ECO:0007669"/>
    <property type="project" value="InterPro"/>
</dbReference>
<dbReference type="Proteomes" id="UP001150941">
    <property type="component" value="Unassembled WGS sequence"/>
</dbReference>
<dbReference type="SUPFAM" id="SSF55909">
    <property type="entry name" value="Pentein"/>
    <property type="match status" value="1"/>
</dbReference>
<evidence type="ECO:0000313" key="3">
    <source>
        <dbReference type="Proteomes" id="UP001150941"/>
    </source>
</evidence>